<protein>
    <submittedName>
        <fullName evidence="1">Uncharacterized protein</fullName>
    </submittedName>
</protein>
<dbReference type="EMBL" id="VSRR010062808">
    <property type="protein sequence ID" value="MPC83552.1"/>
    <property type="molecule type" value="Genomic_DNA"/>
</dbReference>
<comment type="caution">
    <text evidence="1">The sequence shown here is derived from an EMBL/GenBank/DDBJ whole genome shotgun (WGS) entry which is preliminary data.</text>
</comment>
<evidence type="ECO:0000313" key="1">
    <source>
        <dbReference type="EMBL" id="MPC83552.1"/>
    </source>
</evidence>
<keyword evidence="2" id="KW-1185">Reference proteome</keyword>
<accession>A0A5B7II99</accession>
<evidence type="ECO:0000313" key="2">
    <source>
        <dbReference type="Proteomes" id="UP000324222"/>
    </source>
</evidence>
<gene>
    <name evidence="1" type="ORF">E2C01_078264</name>
</gene>
<sequence>MASLSLGVVQRAVGGVDCGAHQPVRTSGRRLLARNRARRPWKLCSHYWGRGRLTVTEPIVCLL</sequence>
<organism evidence="1 2">
    <name type="scientific">Portunus trituberculatus</name>
    <name type="common">Swimming crab</name>
    <name type="synonym">Neptunus trituberculatus</name>
    <dbReference type="NCBI Taxonomy" id="210409"/>
    <lineage>
        <taxon>Eukaryota</taxon>
        <taxon>Metazoa</taxon>
        <taxon>Ecdysozoa</taxon>
        <taxon>Arthropoda</taxon>
        <taxon>Crustacea</taxon>
        <taxon>Multicrustacea</taxon>
        <taxon>Malacostraca</taxon>
        <taxon>Eumalacostraca</taxon>
        <taxon>Eucarida</taxon>
        <taxon>Decapoda</taxon>
        <taxon>Pleocyemata</taxon>
        <taxon>Brachyura</taxon>
        <taxon>Eubrachyura</taxon>
        <taxon>Portunoidea</taxon>
        <taxon>Portunidae</taxon>
        <taxon>Portuninae</taxon>
        <taxon>Portunus</taxon>
    </lineage>
</organism>
<name>A0A5B7II99_PORTR</name>
<reference evidence="1 2" key="1">
    <citation type="submission" date="2019-05" db="EMBL/GenBank/DDBJ databases">
        <title>Another draft genome of Portunus trituberculatus and its Hox gene families provides insights of decapod evolution.</title>
        <authorList>
            <person name="Jeong J.-H."/>
            <person name="Song I."/>
            <person name="Kim S."/>
            <person name="Choi T."/>
            <person name="Kim D."/>
            <person name="Ryu S."/>
            <person name="Kim W."/>
        </authorList>
    </citation>
    <scope>NUCLEOTIDE SEQUENCE [LARGE SCALE GENOMIC DNA]</scope>
    <source>
        <tissue evidence="1">Muscle</tissue>
    </source>
</reference>
<proteinExistence type="predicted"/>
<dbReference type="AlphaFoldDB" id="A0A5B7II99"/>
<dbReference type="Proteomes" id="UP000324222">
    <property type="component" value="Unassembled WGS sequence"/>
</dbReference>